<dbReference type="SUPFAM" id="SSF48452">
    <property type="entry name" value="TPR-like"/>
    <property type="match status" value="2"/>
</dbReference>
<dbReference type="SMART" id="SM00267">
    <property type="entry name" value="GGDEF"/>
    <property type="match status" value="1"/>
</dbReference>
<dbReference type="InterPro" id="IPR000160">
    <property type="entry name" value="GGDEF_dom"/>
</dbReference>
<keyword evidence="4" id="KW-1185">Reference proteome</keyword>
<dbReference type="SUPFAM" id="SSF141868">
    <property type="entry name" value="EAL domain-like"/>
    <property type="match status" value="1"/>
</dbReference>
<dbReference type="Pfam" id="PF00563">
    <property type="entry name" value="EAL"/>
    <property type="match status" value="1"/>
</dbReference>
<dbReference type="SUPFAM" id="SSF55073">
    <property type="entry name" value="Nucleotide cyclase"/>
    <property type="match status" value="1"/>
</dbReference>
<dbReference type="Proteomes" id="UP000240317">
    <property type="component" value="Unassembled WGS sequence"/>
</dbReference>
<dbReference type="CDD" id="cd12148">
    <property type="entry name" value="fungal_TF_MHR"/>
    <property type="match status" value="1"/>
</dbReference>
<gene>
    <name evidence="3" type="ORF">C8263_10350</name>
</gene>
<reference evidence="3 4" key="1">
    <citation type="submission" date="2018-03" db="EMBL/GenBank/DDBJ databases">
        <title>Draft genome of Deinococcus sp. OD32.</title>
        <authorList>
            <person name="Wang X.-P."/>
            <person name="Du Z.-J."/>
        </authorList>
    </citation>
    <scope>NUCLEOTIDE SEQUENCE [LARGE SCALE GENOMIC DNA]</scope>
    <source>
        <strain evidence="3 4">OD32</strain>
    </source>
</reference>
<name>A0A2T3W7C3_9DEIO</name>
<protein>
    <recommendedName>
        <fullName evidence="5">GGDEF-domain containing protein</fullName>
    </recommendedName>
</protein>
<dbReference type="RefSeq" id="WP_107138058.1">
    <property type="nucleotide sequence ID" value="NZ_PYSV01000009.1"/>
</dbReference>
<evidence type="ECO:0000259" key="2">
    <source>
        <dbReference type="PROSITE" id="PS50887"/>
    </source>
</evidence>
<proteinExistence type="predicted"/>
<dbReference type="CDD" id="cd01949">
    <property type="entry name" value="GGDEF"/>
    <property type="match status" value="1"/>
</dbReference>
<dbReference type="CDD" id="cd01948">
    <property type="entry name" value="EAL"/>
    <property type="match status" value="1"/>
</dbReference>
<evidence type="ECO:0008006" key="5">
    <source>
        <dbReference type="Google" id="ProtNLM"/>
    </source>
</evidence>
<dbReference type="InterPro" id="IPR019734">
    <property type="entry name" value="TPR_rpt"/>
</dbReference>
<accession>A0A2T3W7C3</accession>
<dbReference type="InterPro" id="IPR052155">
    <property type="entry name" value="Biofilm_reg_signaling"/>
</dbReference>
<dbReference type="NCBIfam" id="TIGR00254">
    <property type="entry name" value="GGDEF"/>
    <property type="match status" value="1"/>
</dbReference>
<dbReference type="PROSITE" id="PS50887">
    <property type="entry name" value="GGDEF"/>
    <property type="match status" value="1"/>
</dbReference>
<dbReference type="InterPro" id="IPR035919">
    <property type="entry name" value="EAL_sf"/>
</dbReference>
<dbReference type="SMART" id="SM00028">
    <property type="entry name" value="TPR"/>
    <property type="match status" value="4"/>
</dbReference>
<dbReference type="Pfam" id="PF00990">
    <property type="entry name" value="GGDEF"/>
    <property type="match status" value="1"/>
</dbReference>
<dbReference type="Gene3D" id="1.25.40.10">
    <property type="entry name" value="Tetratricopeptide repeat domain"/>
    <property type="match status" value="1"/>
</dbReference>
<dbReference type="PROSITE" id="PS50883">
    <property type="entry name" value="EAL"/>
    <property type="match status" value="1"/>
</dbReference>
<comment type="caution">
    <text evidence="3">The sequence shown here is derived from an EMBL/GenBank/DDBJ whole genome shotgun (WGS) entry which is preliminary data.</text>
</comment>
<feature type="domain" description="EAL" evidence="1">
    <location>
        <begin position="531"/>
        <end position="785"/>
    </location>
</feature>
<dbReference type="PANTHER" id="PTHR44757">
    <property type="entry name" value="DIGUANYLATE CYCLASE DGCP"/>
    <property type="match status" value="1"/>
</dbReference>
<dbReference type="EMBL" id="PYSV01000009">
    <property type="protein sequence ID" value="PTA67811.1"/>
    <property type="molecule type" value="Genomic_DNA"/>
</dbReference>
<evidence type="ECO:0000313" key="4">
    <source>
        <dbReference type="Proteomes" id="UP000240317"/>
    </source>
</evidence>
<feature type="domain" description="GGDEF" evidence="2">
    <location>
        <begin position="392"/>
        <end position="523"/>
    </location>
</feature>
<dbReference type="InterPro" id="IPR043128">
    <property type="entry name" value="Rev_trsase/Diguanyl_cyclase"/>
</dbReference>
<dbReference type="InterPro" id="IPR011990">
    <property type="entry name" value="TPR-like_helical_dom_sf"/>
</dbReference>
<dbReference type="OrthoDB" id="55051at2"/>
<dbReference type="InterPro" id="IPR001633">
    <property type="entry name" value="EAL_dom"/>
</dbReference>
<organism evidence="3 4">
    <name type="scientific">Deinococcus arcticus</name>
    <dbReference type="NCBI Taxonomy" id="2136176"/>
    <lineage>
        <taxon>Bacteria</taxon>
        <taxon>Thermotogati</taxon>
        <taxon>Deinococcota</taxon>
        <taxon>Deinococci</taxon>
        <taxon>Deinococcales</taxon>
        <taxon>Deinococcaceae</taxon>
        <taxon>Deinococcus</taxon>
    </lineage>
</organism>
<dbReference type="Gene3D" id="3.20.20.450">
    <property type="entry name" value="EAL domain"/>
    <property type="match status" value="1"/>
</dbReference>
<evidence type="ECO:0000313" key="3">
    <source>
        <dbReference type="EMBL" id="PTA67811.1"/>
    </source>
</evidence>
<dbReference type="PANTHER" id="PTHR44757:SF2">
    <property type="entry name" value="BIOFILM ARCHITECTURE MAINTENANCE PROTEIN MBAA"/>
    <property type="match status" value="1"/>
</dbReference>
<dbReference type="InterPro" id="IPR029787">
    <property type="entry name" value="Nucleotide_cyclase"/>
</dbReference>
<dbReference type="Gene3D" id="3.30.70.270">
    <property type="match status" value="1"/>
</dbReference>
<dbReference type="AlphaFoldDB" id="A0A2T3W7C3"/>
<dbReference type="SMART" id="SM00052">
    <property type="entry name" value="EAL"/>
    <property type="match status" value="1"/>
</dbReference>
<sequence length="786" mass="84219">MTRPAPPTDDASGLLGALLDEAEELRNVRPELAYALAQRVLGRLDEGLGSPTAARALFLMGVAQYEHKEPHRALRLLNTAAAQAQRLGSEALEVRALNAVALVLTDLGDFGRAVGLHLSNLERTRTRGDAPGQLRALVNLSALHADAFERDLALRYAREAVALAQKTGLPEFEVQAQNALGVVHSRAGQHPAALTVFERALLQVRRHGLYAFEALVLGGLFGSLCALSRPAEVLARARELDLKVHPALPVLAQFRLNLALGRAHAACGAPDAADPFVGAALTLAQGASLTREAAEAHAALAEVRRAQGQLDVALAHLEAARTLDRAQLDAAGEQRAQLLKAQLAAERERARTRELQAVQVALRHQAVHDPLTGLANRAGLQARLNALLAARQPFGLLFTDLDEFKRVNDTLGHDAGDTLLRQVAGRLQALVGEDAARFGGDEFIVLFPLGTEGAGLWERAQRVLTELGAPLWLDGRAMTLRVSGGLVAYPTDGDDASTLLRRADTAMYVAKRTQRHLVRYQPAFEREVTERLDLDQALRRALARQEFRVAYQPVCDLKTGLPVGAEALVRWERPGVGLVSPAQFIGVAEDNGLIRPLGEWVLREACRQAGLWRASGLGLLSVAVNVSPVQLADPGFTGAVEAALTDFALPPRALSLEVTEQVAVTDLREAGQRLSALRGLGVRISLDDFGTGQSSLAVLRHLPIDTLKLDQSFVRDVPGEPAAQAVISALLTLTAGLGLHVVAEGVETQAHREALLGLGGGAAQGYAFSPPLPPDAFQRWWLAQMD</sequence>
<evidence type="ECO:0000259" key="1">
    <source>
        <dbReference type="PROSITE" id="PS50883"/>
    </source>
</evidence>